<dbReference type="InterPro" id="IPR036396">
    <property type="entry name" value="Cyt_P450_sf"/>
</dbReference>
<reference evidence="17" key="1">
    <citation type="journal article" date="2017" name="Nat. Commun.">
        <title>The North American bullfrog draft genome provides insight into hormonal regulation of long noncoding RNA.</title>
        <authorList>
            <person name="Hammond S.A."/>
            <person name="Warren R.L."/>
            <person name="Vandervalk B.P."/>
            <person name="Kucuk E."/>
            <person name="Khan H."/>
            <person name="Gibb E.A."/>
            <person name="Pandoh P."/>
            <person name="Kirk H."/>
            <person name="Zhao Y."/>
            <person name="Jones M."/>
            <person name="Mungall A.J."/>
            <person name="Coope R."/>
            <person name="Pleasance S."/>
            <person name="Moore R.A."/>
            <person name="Holt R.A."/>
            <person name="Round J.M."/>
            <person name="Ohora S."/>
            <person name="Walle B.V."/>
            <person name="Veldhoen N."/>
            <person name="Helbing C.C."/>
            <person name="Birol I."/>
        </authorList>
    </citation>
    <scope>NUCLEOTIDE SEQUENCE [LARGE SCALE GENOMIC DNA]</scope>
</reference>
<feature type="transmembrane region" description="Helical" evidence="15">
    <location>
        <begin position="6"/>
        <end position="25"/>
    </location>
</feature>
<dbReference type="Proteomes" id="UP000228934">
    <property type="component" value="Unassembled WGS sequence"/>
</dbReference>
<evidence type="ECO:0000256" key="1">
    <source>
        <dbReference type="ARBA" id="ARBA00001971"/>
    </source>
</evidence>
<dbReference type="PANTHER" id="PTHR24300:SF394">
    <property type="entry name" value="CYTOCHROME P450 2H2"/>
    <property type="match status" value="1"/>
</dbReference>
<evidence type="ECO:0000256" key="5">
    <source>
        <dbReference type="ARBA" id="ARBA00022617"/>
    </source>
</evidence>
<keyword evidence="10 13" id="KW-0408">Iron</keyword>
<keyword evidence="9 14" id="KW-0560">Oxidoreductase</keyword>
<evidence type="ECO:0000256" key="14">
    <source>
        <dbReference type="RuleBase" id="RU000461"/>
    </source>
</evidence>
<comment type="cofactor">
    <cofactor evidence="1 13">
        <name>heme</name>
        <dbReference type="ChEBI" id="CHEBI:30413"/>
    </cofactor>
</comment>
<evidence type="ECO:0000256" key="7">
    <source>
        <dbReference type="ARBA" id="ARBA00022824"/>
    </source>
</evidence>
<evidence type="ECO:0000313" key="16">
    <source>
        <dbReference type="EMBL" id="PIO33475.1"/>
    </source>
</evidence>
<evidence type="ECO:0000256" key="10">
    <source>
        <dbReference type="ARBA" id="ARBA00023004"/>
    </source>
</evidence>
<evidence type="ECO:0000256" key="4">
    <source>
        <dbReference type="ARBA" id="ARBA00010617"/>
    </source>
</evidence>
<evidence type="ECO:0000256" key="3">
    <source>
        <dbReference type="ARBA" id="ARBA00004406"/>
    </source>
</evidence>
<keyword evidence="5 13" id="KW-0349">Heme</keyword>
<feature type="binding site" description="axial binding residue" evidence="13">
    <location>
        <position position="388"/>
    </location>
    <ligand>
        <name>heme</name>
        <dbReference type="ChEBI" id="CHEBI:30413"/>
    </ligand>
    <ligandPart>
        <name>Fe</name>
        <dbReference type="ChEBI" id="CHEBI:18248"/>
    </ligandPart>
</feature>
<evidence type="ECO:0000256" key="8">
    <source>
        <dbReference type="ARBA" id="ARBA00022848"/>
    </source>
</evidence>
<dbReference type="InterPro" id="IPR001128">
    <property type="entry name" value="Cyt_P450"/>
</dbReference>
<dbReference type="InterPro" id="IPR002401">
    <property type="entry name" value="Cyt_P450_E_grp-I"/>
</dbReference>
<keyword evidence="17" id="KW-1185">Reference proteome</keyword>
<dbReference type="GO" id="GO:0016712">
    <property type="term" value="F:oxidoreductase activity, acting on paired donors, with incorporation or reduction of molecular oxygen, reduced flavin or flavoprotein as one donor, and incorporation of one atom of oxygen"/>
    <property type="evidence" value="ECO:0007669"/>
    <property type="project" value="TreeGrafter"/>
</dbReference>
<protein>
    <submittedName>
        <fullName evidence="16">Uncharacterized protein</fullName>
    </submittedName>
</protein>
<dbReference type="GO" id="GO:0020037">
    <property type="term" value="F:heme binding"/>
    <property type="evidence" value="ECO:0007669"/>
    <property type="project" value="InterPro"/>
</dbReference>
<dbReference type="GO" id="GO:0005506">
    <property type="term" value="F:iron ion binding"/>
    <property type="evidence" value="ECO:0007669"/>
    <property type="project" value="InterPro"/>
</dbReference>
<evidence type="ECO:0000256" key="11">
    <source>
        <dbReference type="ARBA" id="ARBA00023033"/>
    </source>
</evidence>
<accession>A0A2G9S080</accession>
<comment type="subcellular location">
    <subcellularLocation>
        <location evidence="3">Endoplasmic reticulum membrane</location>
        <topology evidence="3">Peripheral membrane protein</topology>
    </subcellularLocation>
    <subcellularLocation>
        <location evidence="2">Microsome membrane</location>
        <topology evidence="2">Peripheral membrane protein</topology>
    </subcellularLocation>
</comment>
<dbReference type="SUPFAM" id="SSF48264">
    <property type="entry name" value="Cytochrome P450"/>
    <property type="match status" value="1"/>
</dbReference>
<evidence type="ECO:0000256" key="15">
    <source>
        <dbReference type="SAM" id="Phobius"/>
    </source>
</evidence>
<dbReference type="GO" id="GO:0006805">
    <property type="term" value="P:xenobiotic metabolic process"/>
    <property type="evidence" value="ECO:0007669"/>
    <property type="project" value="TreeGrafter"/>
</dbReference>
<keyword evidence="6 13" id="KW-0479">Metal-binding</keyword>
<evidence type="ECO:0000256" key="12">
    <source>
        <dbReference type="ARBA" id="ARBA00023136"/>
    </source>
</evidence>
<keyword evidence="12 15" id="KW-0472">Membrane</keyword>
<dbReference type="InterPro" id="IPR017972">
    <property type="entry name" value="Cyt_P450_CS"/>
</dbReference>
<dbReference type="GO" id="GO:0019373">
    <property type="term" value="P:epoxygenase P450 pathway"/>
    <property type="evidence" value="ECO:0007669"/>
    <property type="project" value="TreeGrafter"/>
</dbReference>
<dbReference type="Gene3D" id="1.10.630.10">
    <property type="entry name" value="Cytochrome P450"/>
    <property type="match status" value="2"/>
</dbReference>
<gene>
    <name evidence="16" type="ORF">AB205_0042540</name>
</gene>
<keyword evidence="15" id="KW-0812">Transmembrane</keyword>
<dbReference type="EMBL" id="KV927678">
    <property type="protein sequence ID" value="PIO33475.1"/>
    <property type="molecule type" value="Genomic_DNA"/>
</dbReference>
<keyword evidence="7" id="KW-0256">Endoplasmic reticulum</keyword>
<sequence>MEFGGVGTLILAVCITFLMFFMMWINYSKRKDLPPGPTPLPLLGNILQVNIKELPQSLLKLAKIHGDVFTVHLGSRRVVVLHGCDAVKEALVDNADVFSDRGKVPAAEFAFKGYGIFLSNGERWKQLRRFSLTTLRNFGMGKRSIEERILEESQCLGVEFRKKAGSPIDPTYLLTLAVSNVICSIVFGERFDYEDKNFLGLLAMLKESFRIINSLVGQLLNAFPKLFHHMPGPLQKAWKNLSTLKAFVMDKVKEHQETLDQNCPRDFIDCYLIKMEEEEINQVIGPDRLPSVEDRSKMPFMDAVIHEIQRFADIAPLGAPHAAAKTTSFRGYTIPKGTTVFPLLTSVLKDPKYFHNPHLFDPNRFLDEKGQFKKNEAFMAFSTGRRICLGEGMARMEIFLFLIVILQNFTLKSEEDPSTIDLSPLPNSNGSIHRSFEICLVPR</sequence>
<dbReference type="GO" id="GO:0008392">
    <property type="term" value="F:arachidonate epoxygenase activity"/>
    <property type="evidence" value="ECO:0007669"/>
    <property type="project" value="TreeGrafter"/>
</dbReference>
<dbReference type="InterPro" id="IPR050182">
    <property type="entry name" value="Cytochrome_P450_fam2"/>
</dbReference>
<dbReference type="PRINTS" id="PR00385">
    <property type="entry name" value="P450"/>
</dbReference>
<proteinExistence type="inferred from homology"/>
<evidence type="ECO:0000256" key="2">
    <source>
        <dbReference type="ARBA" id="ARBA00004174"/>
    </source>
</evidence>
<dbReference type="PRINTS" id="PR00463">
    <property type="entry name" value="EP450I"/>
</dbReference>
<dbReference type="PANTHER" id="PTHR24300">
    <property type="entry name" value="CYTOCHROME P450 508A4-RELATED"/>
    <property type="match status" value="1"/>
</dbReference>
<dbReference type="GO" id="GO:0005789">
    <property type="term" value="C:endoplasmic reticulum membrane"/>
    <property type="evidence" value="ECO:0007669"/>
    <property type="project" value="UniProtKB-SubCell"/>
</dbReference>
<keyword evidence="11 14" id="KW-0503">Monooxygenase</keyword>
<keyword evidence="8" id="KW-0492">Microsome</keyword>
<evidence type="ECO:0000256" key="13">
    <source>
        <dbReference type="PIRSR" id="PIRSR602401-1"/>
    </source>
</evidence>
<keyword evidence="15" id="KW-1133">Transmembrane helix</keyword>
<name>A0A2G9S080_AQUCT</name>
<dbReference type="PROSITE" id="PS00086">
    <property type="entry name" value="CYTOCHROME_P450"/>
    <property type="match status" value="1"/>
</dbReference>
<dbReference type="FunFam" id="1.10.630.10:FF:000238">
    <property type="entry name" value="Cytochrome P450 2A6"/>
    <property type="match status" value="2"/>
</dbReference>
<evidence type="ECO:0000256" key="9">
    <source>
        <dbReference type="ARBA" id="ARBA00023002"/>
    </source>
</evidence>
<dbReference type="AlphaFoldDB" id="A0A2G9S080"/>
<organism evidence="16 17">
    <name type="scientific">Aquarana catesbeiana</name>
    <name type="common">American bullfrog</name>
    <name type="synonym">Rana catesbeiana</name>
    <dbReference type="NCBI Taxonomy" id="8400"/>
    <lineage>
        <taxon>Eukaryota</taxon>
        <taxon>Metazoa</taxon>
        <taxon>Chordata</taxon>
        <taxon>Craniata</taxon>
        <taxon>Vertebrata</taxon>
        <taxon>Euteleostomi</taxon>
        <taxon>Amphibia</taxon>
        <taxon>Batrachia</taxon>
        <taxon>Anura</taxon>
        <taxon>Neobatrachia</taxon>
        <taxon>Ranoidea</taxon>
        <taxon>Ranidae</taxon>
        <taxon>Aquarana</taxon>
    </lineage>
</organism>
<dbReference type="OrthoDB" id="1055148at2759"/>
<dbReference type="Pfam" id="PF00067">
    <property type="entry name" value="p450"/>
    <property type="match status" value="2"/>
</dbReference>
<evidence type="ECO:0000313" key="17">
    <source>
        <dbReference type="Proteomes" id="UP000228934"/>
    </source>
</evidence>
<comment type="similarity">
    <text evidence="4 14">Belongs to the cytochrome P450 family.</text>
</comment>
<evidence type="ECO:0000256" key="6">
    <source>
        <dbReference type="ARBA" id="ARBA00022723"/>
    </source>
</evidence>